<dbReference type="RefSeq" id="WP_328710785.1">
    <property type="nucleotide sequence ID" value="NZ_CP108085.1"/>
</dbReference>
<reference evidence="2" key="1">
    <citation type="submission" date="2022-10" db="EMBL/GenBank/DDBJ databases">
        <title>The complete genomes of actinobacterial strains from the NBC collection.</title>
        <authorList>
            <person name="Joergensen T.S."/>
            <person name="Alvarez Arevalo M."/>
            <person name="Sterndorff E.B."/>
            <person name="Faurdal D."/>
            <person name="Vuksanovic O."/>
            <person name="Mourched A.-S."/>
            <person name="Charusanti P."/>
            <person name="Shaw S."/>
            <person name="Blin K."/>
            <person name="Weber T."/>
        </authorList>
    </citation>
    <scope>NUCLEOTIDE SEQUENCE</scope>
    <source>
        <strain evidence="2">NBC_00254</strain>
    </source>
</reference>
<keyword evidence="1" id="KW-0175">Coiled coil</keyword>
<feature type="coiled-coil region" evidence="1">
    <location>
        <begin position="76"/>
        <end position="110"/>
    </location>
</feature>
<proteinExistence type="predicted"/>
<keyword evidence="3" id="KW-1185">Reference proteome</keyword>
<evidence type="ECO:0000313" key="2">
    <source>
        <dbReference type="EMBL" id="WUP78853.1"/>
    </source>
</evidence>
<organism evidence="2 3">
    <name type="scientific">Microbispora hainanensis</name>
    <dbReference type="NCBI Taxonomy" id="568844"/>
    <lineage>
        <taxon>Bacteria</taxon>
        <taxon>Bacillati</taxon>
        <taxon>Actinomycetota</taxon>
        <taxon>Actinomycetes</taxon>
        <taxon>Streptosporangiales</taxon>
        <taxon>Streptosporangiaceae</taxon>
        <taxon>Microbispora</taxon>
    </lineage>
</organism>
<evidence type="ECO:0000313" key="3">
    <source>
        <dbReference type="Proteomes" id="UP001432011"/>
    </source>
</evidence>
<dbReference type="SUPFAM" id="SSF57997">
    <property type="entry name" value="Tropomyosin"/>
    <property type="match status" value="1"/>
</dbReference>
<protein>
    <submittedName>
        <fullName evidence="2">Uncharacterized protein</fullName>
    </submittedName>
</protein>
<dbReference type="Gene3D" id="1.20.5.340">
    <property type="match status" value="1"/>
</dbReference>
<dbReference type="Gene3D" id="1.20.1270.70">
    <property type="entry name" value="Designed single chain three-helix bundle"/>
    <property type="match status" value="1"/>
</dbReference>
<accession>A0ABZ1T0Q7</accession>
<evidence type="ECO:0000256" key="1">
    <source>
        <dbReference type="SAM" id="Coils"/>
    </source>
</evidence>
<gene>
    <name evidence="2" type="ORF">OG913_18260</name>
</gene>
<dbReference type="Proteomes" id="UP001432011">
    <property type="component" value="Chromosome"/>
</dbReference>
<name>A0ABZ1T0Q7_9ACTN</name>
<sequence>MLTLEERVDLLEQEMVSLGKNNRLEATIRAYDSQQMVWVKIDAVGERLTRVEQMGEQTRTDIGVLKSQMAAASRRFDRVDHEIARLDGRIDELSNRVDTLTGRVDTLTGEVETLRGHVEVLTGRVDGLTTRVDTLTNRVDTLTGQVNVLTARVDGLTGQVEALTGRVDGLTTRVDAMSGQVTTLTEQVDGMADHIRRMTDMNKTMFNSVLTRLEDVYAQIRMRNFADRPAPRRVEDAEDGGAEASA</sequence>
<dbReference type="EMBL" id="CP108085">
    <property type="protein sequence ID" value="WUP78853.1"/>
    <property type="molecule type" value="Genomic_DNA"/>
</dbReference>